<dbReference type="GO" id="GO:0032259">
    <property type="term" value="P:methylation"/>
    <property type="evidence" value="ECO:0007669"/>
    <property type="project" value="UniProtKB-KW"/>
</dbReference>
<keyword evidence="3" id="KW-1185">Reference proteome</keyword>
<feature type="domain" description="Methyltransferase regulatory" evidence="1">
    <location>
        <begin position="216"/>
        <end position="299"/>
    </location>
</feature>
<evidence type="ECO:0000313" key="2">
    <source>
        <dbReference type="EMBL" id="TWI60423.1"/>
    </source>
</evidence>
<dbReference type="SUPFAM" id="SSF53335">
    <property type="entry name" value="S-adenosyl-L-methionine-dependent methyltransferases"/>
    <property type="match status" value="1"/>
</dbReference>
<dbReference type="GO" id="GO:0008168">
    <property type="term" value="F:methyltransferase activity"/>
    <property type="evidence" value="ECO:0007669"/>
    <property type="project" value="UniProtKB-KW"/>
</dbReference>
<sequence>MPEWSAGYVADIGYTYGTYAELNPHRARLAFVMAGLMPPKVETACELGFGQGMSINLHGAASTAQWHGTDFNPTQAVFARELAAASGAPVHLYDQSFAEFCSRDDLPDFDFIGLHGIFSWISDENRRIIADFVRRKLRLGGVLYISYNTQPGWAPMVPVRELLAEYANVMGAPGGGSAAHVDQSLAFAERLFGTKPGYLLANPNVAGRFDKTKVQDRNYLAHEYFNRDWVPFQFSQVAALLEQAKLTYACSAHYLDHIDTINLTADQRKLLDEITDPVFSQTVRDFMVNQGFRRDYWVKGPRRLGTIERDHLVLQMRVMLLGDRAAVPLKAVASLGEVTLQPQIYDPLLDFLADGQPHTIGELVGFAAKKHGMTLHQVLQAVFVLTGTGSTVILQDDDVIERARPAAQRLNLRICEMAMSNKALHYLAAPATGGALPLNRFDLLFVLSRAHGGAGPEDWAAYAAMALSRQGERLVIEGKPAESDAQQLQELTVRANKFRDGMLPILIRVGAIA</sequence>
<reference evidence="2 3" key="1">
    <citation type="journal article" date="2015" name="Stand. Genomic Sci.">
        <title>Genomic Encyclopedia of Bacterial and Archaeal Type Strains, Phase III: the genomes of soil and plant-associated and newly described type strains.</title>
        <authorList>
            <person name="Whitman W.B."/>
            <person name="Woyke T."/>
            <person name="Klenk H.P."/>
            <person name="Zhou Y."/>
            <person name="Lilburn T.G."/>
            <person name="Beck B.J."/>
            <person name="De Vos P."/>
            <person name="Vandamme P."/>
            <person name="Eisen J.A."/>
            <person name="Garrity G."/>
            <person name="Hugenholtz P."/>
            <person name="Kyrpides N.C."/>
        </authorList>
    </citation>
    <scope>NUCLEOTIDE SEQUENCE [LARGE SCALE GENOMIC DNA]</scope>
    <source>
        <strain evidence="2 3">CGMCC 1.10822</strain>
    </source>
</reference>
<dbReference type="AlphaFoldDB" id="A0A562QUW4"/>
<organism evidence="2 3">
    <name type="scientific">Pseudoduganella lurida</name>
    <dbReference type="NCBI Taxonomy" id="1036180"/>
    <lineage>
        <taxon>Bacteria</taxon>
        <taxon>Pseudomonadati</taxon>
        <taxon>Pseudomonadota</taxon>
        <taxon>Betaproteobacteria</taxon>
        <taxon>Burkholderiales</taxon>
        <taxon>Oxalobacteraceae</taxon>
        <taxon>Telluria group</taxon>
        <taxon>Pseudoduganella</taxon>
    </lineage>
</organism>
<gene>
    <name evidence="2" type="ORF">IP91_05118</name>
</gene>
<dbReference type="Proteomes" id="UP000318431">
    <property type="component" value="Unassembled WGS sequence"/>
</dbReference>
<evidence type="ECO:0000313" key="3">
    <source>
        <dbReference type="Proteomes" id="UP000318431"/>
    </source>
</evidence>
<dbReference type="RefSeq" id="WP_145653428.1">
    <property type="nucleotide sequence ID" value="NZ_VLLB01000017.1"/>
</dbReference>
<comment type="caution">
    <text evidence="2">The sequence shown here is derived from an EMBL/GenBank/DDBJ whole genome shotgun (WGS) entry which is preliminary data.</text>
</comment>
<protein>
    <submittedName>
        <fullName evidence="2">Putative methyltransferase family protein</fullName>
    </submittedName>
</protein>
<dbReference type="OrthoDB" id="323463at2"/>
<dbReference type="InterPro" id="IPR018773">
    <property type="entry name" value="MeTrfase_reg_dom_prd"/>
</dbReference>
<name>A0A562QUW4_9BURK</name>
<dbReference type="EMBL" id="VLLB01000017">
    <property type="protein sequence ID" value="TWI60423.1"/>
    <property type="molecule type" value="Genomic_DNA"/>
</dbReference>
<keyword evidence="2" id="KW-0489">Methyltransferase</keyword>
<proteinExistence type="predicted"/>
<dbReference type="InterPro" id="IPR029063">
    <property type="entry name" value="SAM-dependent_MTases_sf"/>
</dbReference>
<keyword evidence="2" id="KW-0808">Transferase</keyword>
<evidence type="ECO:0000259" key="1">
    <source>
        <dbReference type="Pfam" id="PF10119"/>
    </source>
</evidence>
<dbReference type="Pfam" id="PF10119">
    <property type="entry name" value="MethyTransf_Reg"/>
    <property type="match status" value="1"/>
</dbReference>
<accession>A0A562QUW4</accession>
<dbReference type="Gene3D" id="3.40.50.150">
    <property type="entry name" value="Vaccinia Virus protein VP39"/>
    <property type="match status" value="1"/>
</dbReference>